<evidence type="ECO:0000256" key="2">
    <source>
        <dbReference type="ARBA" id="ARBA00007362"/>
    </source>
</evidence>
<keyword evidence="10" id="KW-1185">Reference proteome</keyword>
<proteinExistence type="inferred from homology"/>
<evidence type="ECO:0000313" key="10">
    <source>
        <dbReference type="Proteomes" id="UP000019591"/>
    </source>
</evidence>
<accession>W8U4X3</accession>
<keyword evidence="5 7" id="KW-1133">Transmembrane helix</keyword>
<evidence type="ECO:0000259" key="8">
    <source>
        <dbReference type="Pfam" id="PF00892"/>
    </source>
</evidence>
<evidence type="ECO:0000256" key="5">
    <source>
        <dbReference type="ARBA" id="ARBA00022989"/>
    </source>
</evidence>
<feature type="transmembrane region" description="Helical" evidence="7">
    <location>
        <begin position="67"/>
        <end position="88"/>
    </location>
</feature>
<dbReference type="PATRIC" id="fig|1286171.3.peg.646"/>
<comment type="subcellular location">
    <subcellularLocation>
        <location evidence="1">Cell membrane</location>
        <topology evidence="1">Multi-pass membrane protein</topology>
    </subcellularLocation>
</comment>
<dbReference type="GO" id="GO:0005886">
    <property type="term" value="C:plasma membrane"/>
    <property type="evidence" value="ECO:0007669"/>
    <property type="project" value="UniProtKB-SubCell"/>
</dbReference>
<feature type="transmembrane region" description="Helical" evidence="7">
    <location>
        <begin position="94"/>
        <end position="113"/>
    </location>
</feature>
<keyword evidence="6 7" id="KW-0472">Membrane</keyword>
<dbReference type="PANTHER" id="PTHR42920:SF5">
    <property type="entry name" value="EAMA DOMAIN-CONTAINING PROTEIN"/>
    <property type="match status" value="1"/>
</dbReference>
<dbReference type="HOGENOM" id="CLU_033863_21_3_9"/>
<feature type="transmembrane region" description="Helical" evidence="7">
    <location>
        <begin position="176"/>
        <end position="196"/>
    </location>
</feature>
<dbReference type="InterPro" id="IPR037185">
    <property type="entry name" value="EmrE-like"/>
</dbReference>
<evidence type="ECO:0000256" key="3">
    <source>
        <dbReference type="ARBA" id="ARBA00022475"/>
    </source>
</evidence>
<feature type="transmembrane region" description="Helical" evidence="7">
    <location>
        <begin position="239"/>
        <end position="259"/>
    </location>
</feature>
<feature type="transmembrane region" description="Helical" evidence="7">
    <location>
        <begin position="208"/>
        <end position="227"/>
    </location>
</feature>
<evidence type="ECO:0000256" key="4">
    <source>
        <dbReference type="ARBA" id="ARBA00022692"/>
    </source>
</evidence>
<keyword evidence="4 7" id="KW-0812">Transmembrane</keyword>
<evidence type="ECO:0000256" key="1">
    <source>
        <dbReference type="ARBA" id="ARBA00004651"/>
    </source>
</evidence>
<gene>
    <name evidence="9" type="ORF">EAL2_c07000</name>
</gene>
<feature type="transmembrane region" description="Helical" evidence="7">
    <location>
        <begin position="120"/>
        <end position="137"/>
    </location>
</feature>
<dbReference type="EMBL" id="CP007452">
    <property type="protein sequence ID" value="AHM56001.1"/>
    <property type="molecule type" value="Genomic_DNA"/>
</dbReference>
<feature type="transmembrane region" description="Helical" evidence="7">
    <location>
        <begin position="35"/>
        <end position="55"/>
    </location>
</feature>
<dbReference type="KEGG" id="eac:EAL2_c07000"/>
<dbReference type="Proteomes" id="UP000019591">
    <property type="component" value="Chromosome"/>
</dbReference>
<comment type="similarity">
    <text evidence="2">Belongs to the EamA transporter family.</text>
</comment>
<dbReference type="Gene3D" id="1.10.3730.20">
    <property type="match status" value="1"/>
</dbReference>
<feature type="domain" description="EamA" evidence="8">
    <location>
        <begin position="148"/>
        <end position="279"/>
    </location>
</feature>
<dbReference type="Pfam" id="PF00892">
    <property type="entry name" value="EamA"/>
    <property type="match status" value="2"/>
</dbReference>
<name>W8U4X3_PEPAC</name>
<evidence type="ECO:0000313" key="9">
    <source>
        <dbReference type="EMBL" id="AHM56001.1"/>
    </source>
</evidence>
<dbReference type="AlphaFoldDB" id="W8U4X3"/>
<dbReference type="InterPro" id="IPR051258">
    <property type="entry name" value="Diverse_Substrate_Transporter"/>
</dbReference>
<reference evidence="9 10" key="1">
    <citation type="journal article" date="2014" name="Genome Announc.">
        <title>Complete Genome Sequence of Amino Acid-Utilizing Eubacterium acidaminophilum al-2 (DSM 3953).</title>
        <authorList>
            <person name="Poehlein A."/>
            <person name="Andreesen J.R."/>
            <person name="Daniel R."/>
        </authorList>
    </citation>
    <scope>NUCLEOTIDE SEQUENCE [LARGE SCALE GENOMIC DNA]</scope>
    <source>
        <strain evidence="9 10">DSM 3953</strain>
    </source>
</reference>
<dbReference type="RefSeq" id="WP_025435043.1">
    <property type="nucleotide sequence ID" value="NZ_CP007452.1"/>
</dbReference>
<feature type="domain" description="EamA" evidence="8">
    <location>
        <begin position="7"/>
        <end position="136"/>
    </location>
</feature>
<evidence type="ECO:0000256" key="6">
    <source>
        <dbReference type="ARBA" id="ARBA00023136"/>
    </source>
</evidence>
<dbReference type="PANTHER" id="PTHR42920">
    <property type="entry name" value="OS03G0707200 PROTEIN-RELATED"/>
    <property type="match status" value="1"/>
</dbReference>
<protein>
    <submittedName>
        <fullName evidence="9">Permeases of the drug/metabolite transporter (DMT) superfamily</fullName>
    </submittedName>
</protein>
<dbReference type="eggNOG" id="COG0697">
    <property type="taxonomic scope" value="Bacteria"/>
</dbReference>
<dbReference type="InterPro" id="IPR000620">
    <property type="entry name" value="EamA_dom"/>
</dbReference>
<feature type="transmembrane region" description="Helical" evidence="7">
    <location>
        <begin position="265"/>
        <end position="288"/>
    </location>
</feature>
<evidence type="ECO:0000256" key="7">
    <source>
        <dbReference type="SAM" id="Phobius"/>
    </source>
</evidence>
<organism evidence="9 10">
    <name type="scientific">Peptoclostridium acidaminophilum DSM 3953</name>
    <dbReference type="NCBI Taxonomy" id="1286171"/>
    <lineage>
        <taxon>Bacteria</taxon>
        <taxon>Bacillati</taxon>
        <taxon>Bacillota</taxon>
        <taxon>Clostridia</taxon>
        <taxon>Peptostreptococcales</taxon>
        <taxon>Peptoclostridiaceae</taxon>
        <taxon>Peptoclostridium</taxon>
    </lineage>
</organism>
<dbReference type="OrthoDB" id="9804865at2"/>
<sequence>MKKNMLADMSLFLITILWGSTFVLCKIVLETTGTFNFLAIRFFIAFVILAAIFWKKLVSADKSTLKHGLIIGIVLFFAYATQTLGIFYTTASKAGFINGFSIVLVPVISALIFKDSPKAENIIGIVMAIAGLAFLTSGTSGNFSVNVGDIIVFISTFGYALQILSVSHYSKISDPIILSIIQIGVVSVLSAVFSIVFEVPAIPQGATVWSFIIIMAVFATALCFLVQNTMQKHTTPTRAALIYLGEPVFSAFFAFIILGEVLSGQGIIGCILIFAGMLVSELEFMSYFKQKINPLEYKKAS</sequence>
<dbReference type="SUPFAM" id="SSF103481">
    <property type="entry name" value="Multidrug resistance efflux transporter EmrE"/>
    <property type="match status" value="2"/>
</dbReference>
<keyword evidence="3" id="KW-1003">Cell membrane</keyword>